<gene>
    <name evidence="2" type="ORF">SNOG_09082</name>
</gene>
<dbReference type="GeneID" id="5976285"/>
<sequence>MSGFEQAVSSLSALNCWHRLQTRPDNGNRMRRQVQEIQLISVKDPRFQQESLPQPDPQQQYKLPRRN</sequence>
<organism evidence="2 3">
    <name type="scientific">Phaeosphaeria nodorum (strain SN15 / ATCC MYA-4574 / FGSC 10173)</name>
    <name type="common">Glume blotch fungus</name>
    <name type="synonym">Parastagonospora nodorum</name>
    <dbReference type="NCBI Taxonomy" id="321614"/>
    <lineage>
        <taxon>Eukaryota</taxon>
        <taxon>Fungi</taxon>
        <taxon>Dikarya</taxon>
        <taxon>Ascomycota</taxon>
        <taxon>Pezizomycotina</taxon>
        <taxon>Dothideomycetes</taxon>
        <taxon>Pleosporomycetidae</taxon>
        <taxon>Pleosporales</taxon>
        <taxon>Pleosporineae</taxon>
        <taxon>Phaeosphaeriaceae</taxon>
        <taxon>Parastagonospora</taxon>
    </lineage>
</organism>
<evidence type="ECO:0000313" key="2">
    <source>
        <dbReference type="EMBL" id="EAT83274.1"/>
    </source>
</evidence>
<dbReference type="InParanoid" id="Q0UGN2"/>
<accession>Q0UGN2</accession>
<proteinExistence type="predicted"/>
<dbReference type="Proteomes" id="UP000001055">
    <property type="component" value="Unassembled WGS sequence"/>
</dbReference>
<dbReference type="AlphaFoldDB" id="Q0UGN2"/>
<feature type="compositionally biased region" description="Polar residues" evidence="1">
    <location>
        <begin position="48"/>
        <end position="61"/>
    </location>
</feature>
<evidence type="ECO:0000313" key="3">
    <source>
        <dbReference type="Proteomes" id="UP000001055"/>
    </source>
</evidence>
<feature type="region of interest" description="Disordered" evidence="1">
    <location>
        <begin position="43"/>
        <end position="67"/>
    </location>
</feature>
<evidence type="ECO:0000256" key="1">
    <source>
        <dbReference type="SAM" id="MobiDB-lite"/>
    </source>
</evidence>
<dbReference type="HOGENOM" id="CLU_2813246_0_0_1"/>
<dbReference type="KEGG" id="pno:SNOG_09082"/>
<dbReference type="RefSeq" id="XP_001799384.1">
    <property type="nucleotide sequence ID" value="XM_001799332.1"/>
</dbReference>
<name>Q0UGN2_PHANO</name>
<protein>
    <submittedName>
        <fullName evidence="2">Uncharacterized protein</fullName>
    </submittedName>
</protein>
<dbReference type="EMBL" id="CH445338">
    <property type="protein sequence ID" value="EAT83274.1"/>
    <property type="molecule type" value="Genomic_DNA"/>
</dbReference>
<reference evidence="3" key="1">
    <citation type="journal article" date="2007" name="Plant Cell">
        <title>Dothideomycete-plant interactions illuminated by genome sequencing and EST analysis of the wheat pathogen Stagonospora nodorum.</title>
        <authorList>
            <person name="Hane J.K."/>
            <person name="Lowe R.G."/>
            <person name="Solomon P.S."/>
            <person name="Tan K.C."/>
            <person name="Schoch C.L."/>
            <person name="Spatafora J.W."/>
            <person name="Crous P.W."/>
            <person name="Kodira C."/>
            <person name="Birren B.W."/>
            <person name="Galagan J.E."/>
            <person name="Torriani S.F."/>
            <person name="McDonald B.A."/>
            <person name="Oliver R.P."/>
        </authorList>
    </citation>
    <scope>NUCLEOTIDE SEQUENCE [LARGE SCALE GENOMIC DNA]</scope>
    <source>
        <strain evidence="3">SN15 / ATCC MYA-4574 / FGSC 10173</strain>
    </source>
</reference>